<dbReference type="Proteomes" id="UP001073122">
    <property type="component" value="Unassembled WGS sequence"/>
</dbReference>
<proteinExistence type="predicted"/>
<reference evidence="1" key="1">
    <citation type="submission" date="2022-10" db="EMBL/GenBank/DDBJ databases">
        <title>Chryseobacterium sp. nov., a novel bacterial species.</title>
        <authorList>
            <person name="Cao Y."/>
        </authorList>
    </citation>
    <scope>NUCLEOTIDE SEQUENCE</scope>
    <source>
        <strain evidence="1">CCTCC AB2015118</strain>
    </source>
</reference>
<keyword evidence="2" id="KW-1185">Reference proteome</keyword>
<sequence>MKPKKVPGIPSQVKGGFHDTESIQKIQDSQEIDLKFNILKEKFFDINKWGNYCKETPTEFTLCDSSGETVQRLPQIGDYIKILLTKINNPKPEDYQWVQIDMIDKSNPDRLMIQCRPSKLPGNNFAGKTVHFYAAGSSSTFVISKGKDYIKMAIYGRNESPNKNTGFLNSIKNTFIALGGMAGSSKIQWQCLADGMIGAK</sequence>
<protein>
    <submittedName>
        <fullName evidence="1">Uncharacterized protein</fullName>
    </submittedName>
</protein>
<dbReference type="EMBL" id="JAOVZW010000015">
    <property type="protein sequence ID" value="MCX8524996.1"/>
    <property type="molecule type" value="Genomic_DNA"/>
</dbReference>
<evidence type="ECO:0000313" key="1">
    <source>
        <dbReference type="EMBL" id="MCX8524996.1"/>
    </source>
</evidence>
<organism evidence="1 2">
    <name type="scientific">Chryseobacterium formosus</name>
    <dbReference type="NCBI Taxonomy" id="1537363"/>
    <lineage>
        <taxon>Bacteria</taxon>
        <taxon>Pseudomonadati</taxon>
        <taxon>Bacteroidota</taxon>
        <taxon>Flavobacteriia</taxon>
        <taxon>Flavobacteriales</taxon>
        <taxon>Weeksellaceae</taxon>
        <taxon>Chryseobacterium group</taxon>
        <taxon>Chryseobacterium</taxon>
    </lineage>
</organism>
<evidence type="ECO:0000313" key="2">
    <source>
        <dbReference type="Proteomes" id="UP001073122"/>
    </source>
</evidence>
<gene>
    <name evidence="1" type="ORF">OF897_13840</name>
</gene>
<accession>A0ABT3XTU8</accession>
<dbReference type="RefSeq" id="WP_267266275.1">
    <property type="nucleotide sequence ID" value="NZ_JAOVZW010000015.1"/>
</dbReference>
<comment type="caution">
    <text evidence="1">The sequence shown here is derived from an EMBL/GenBank/DDBJ whole genome shotgun (WGS) entry which is preliminary data.</text>
</comment>
<name>A0ABT3XTU8_9FLAO</name>